<proteinExistence type="predicted"/>
<accession>A0A841CST2</accession>
<evidence type="ECO:0000313" key="5">
    <source>
        <dbReference type="EMBL" id="MBB5959384.1"/>
    </source>
</evidence>
<keyword evidence="6" id="KW-1185">Reference proteome</keyword>
<evidence type="ECO:0000256" key="3">
    <source>
        <dbReference type="ARBA" id="ARBA00023163"/>
    </source>
</evidence>
<reference evidence="5 6" key="1">
    <citation type="submission" date="2020-08" db="EMBL/GenBank/DDBJ databases">
        <title>Genomic Encyclopedia of Type Strains, Phase III (KMG-III): the genomes of soil and plant-associated and newly described type strains.</title>
        <authorList>
            <person name="Whitman W."/>
        </authorList>
    </citation>
    <scope>NUCLEOTIDE SEQUENCE [LARGE SCALE GENOMIC DNA]</scope>
    <source>
        <strain evidence="5 6">CECT 8640</strain>
    </source>
</reference>
<keyword evidence="3" id="KW-0804">Transcription</keyword>
<evidence type="ECO:0000256" key="1">
    <source>
        <dbReference type="ARBA" id="ARBA00023015"/>
    </source>
</evidence>
<evidence type="ECO:0000259" key="4">
    <source>
        <dbReference type="PROSITE" id="PS01124"/>
    </source>
</evidence>
<feature type="domain" description="HTH araC/xylS-type" evidence="4">
    <location>
        <begin position="169"/>
        <end position="257"/>
    </location>
</feature>
<dbReference type="PANTHER" id="PTHR46796:SF15">
    <property type="entry name" value="BLL1074 PROTEIN"/>
    <property type="match status" value="1"/>
</dbReference>
<keyword evidence="2 5" id="KW-0238">DNA-binding</keyword>
<dbReference type="AlphaFoldDB" id="A0A841CST2"/>
<protein>
    <submittedName>
        <fullName evidence="5">AraC-like DNA-binding protein</fullName>
    </submittedName>
</protein>
<evidence type="ECO:0000256" key="2">
    <source>
        <dbReference type="ARBA" id="ARBA00023125"/>
    </source>
</evidence>
<dbReference type="SMART" id="SM00342">
    <property type="entry name" value="HTH_ARAC"/>
    <property type="match status" value="1"/>
</dbReference>
<dbReference type="InterPro" id="IPR050204">
    <property type="entry name" value="AraC_XylS_family_regulators"/>
</dbReference>
<comment type="caution">
    <text evidence="5">The sequence shown here is derived from an EMBL/GenBank/DDBJ whole genome shotgun (WGS) entry which is preliminary data.</text>
</comment>
<dbReference type="GO" id="GO:0043565">
    <property type="term" value="F:sequence-specific DNA binding"/>
    <property type="evidence" value="ECO:0007669"/>
    <property type="project" value="InterPro"/>
</dbReference>
<dbReference type="Pfam" id="PF12833">
    <property type="entry name" value="HTH_18"/>
    <property type="match status" value="1"/>
</dbReference>
<dbReference type="SUPFAM" id="SSF46689">
    <property type="entry name" value="Homeodomain-like"/>
    <property type="match status" value="1"/>
</dbReference>
<dbReference type="EMBL" id="JACHJN010000011">
    <property type="protein sequence ID" value="MBB5959384.1"/>
    <property type="molecule type" value="Genomic_DNA"/>
</dbReference>
<sequence length="257" mass="27834">MADWSIVLPRREVERAGPLIFGSPKAPGVLSYSVHDMSTGLEHWTVAPLAAVMLTIDLEAPDRCSLPWSPVNGLRDRPLTIEQSGRSVGVTVGLSPHAAHALFGPMRELANTTVGLTDLLGHDAQLLAEQLAGLPTWPARFGLLDGYLTRRCLAGPQPADPVRAAWHLLARTGGRVRIADLADRIGWIRQHLVTRFRDQFGLGPKSAARVLRLHRAVSLMPGSPPATIAAECGYADQSHLNRDFRALTGTTPTGYTR</sequence>
<dbReference type="InterPro" id="IPR009057">
    <property type="entry name" value="Homeodomain-like_sf"/>
</dbReference>
<dbReference type="InterPro" id="IPR018060">
    <property type="entry name" value="HTH_AraC"/>
</dbReference>
<dbReference type="PANTHER" id="PTHR46796">
    <property type="entry name" value="HTH-TYPE TRANSCRIPTIONAL ACTIVATOR RHAS-RELATED"/>
    <property type="match status" value="1"/>
</dbReference>
<evidence type="ECO:0000313" key="6">
    <source>
        <dbReference type="Proteomes" id="UP000547510"/>
    </source>
</evidence>
<keyword evidence="1" id="KW-0805">Transcription regulation</keyword>
<dbReference type="Proteomes" id="UP000547510">
    <property type="component" value="Unassembled WGS sequence"/>
</dbReference>
<dbReference type="Gene3D" id="1.10.10.60">
    <property type="entry name" value="Homeodomain-like"/>
    <property type="match status" value="1"/>
</dbReference>
<organism evidence="5 6">
    <name type="scientific">Saccharothrix tamanrassetensis</name>
    <dbReference type="NCBI Taxonomy" id="1051531"/>
    <lineage>
        <taxon>Bacteria</taxon>
        <taxon>Bacillati</taxon>
        <taxon>Actinomycetota</taxon>
        <taxon>Actinomycetes</taxon>
        <taxon>Pseudonocardiales</taxon>
        <taxon>Pseudonocardiaceae</taxon>
        <taxon>Saccharothrix</taxon>
    </lineage>
</organism>
<dbReference type="PROSITE" id="PS01124">
    <property type="entry name" value="HTH_ARAC_FAMILY_2"/>
    <property type="match status" value="1"/>
</dbReference>
<name>A0A841CST2_9PSEU</name>
<dbReference type="GO" id="GO:0003700">
    <property type="term" value="F:DNA-binding transcription factor activity"/>
    <property type="evidence" value="ECO:0007669"/>
    <property type="project" value="InterPro"/>
</dbReference>
<gene>
    <name evidence="5" type="ORF">FHS29_006005</name>
</gene>
<dbReference type="RefSeq" id="WP_184696239.1">
    <property type="nucleotide sequence ID" value="NZ_JACHJN010000011.1"/>
</dbReference>